<keyword evidence="2" id="KW-1185">Reference proteome</keyword>
<protein>
    <submittedName>
        <fullName evidence="1">Uncharacterized protein</fullName>
    </submittedName>
</protein>
<organism evidence="1 2">
    <name type="scientific">Kibdelosporangium phytohabitans</name>
    <dbReference type="NCBI Taxonomy" id="860235"/>
    <lineage>
        <taxon>Bacteria</taxon>
        <taxon>Bacillati</taxon>
        <taxon>Actinomycetota</taxon>
        <taxon>Actinomycetes</taxon>
        <taxon>Pseudonocardiales</taxon>
        <taxon>Pseudonocardiaceae</taxon>
        <taxon>Kibdelosporangium</taxon>
    </lineage>
</organism>
<accession>A0A0N9IFW9</accession>
<dbReference type="AlphaFoldDB" id="A0A0N9IFW9"/>
<dbReference type="EMBL" id="CP012752">
    <property type="protein sequence ID" value="ALG14373.1"/>
    <property type="molecule type" value="Genomic_DNA"/>
</dbReference>
<gene>
    <name evidence="1" type="ORF">AOZ06_52600</name>
</gene>
<proteinExistence type="predicted"/>
<sequence length="212" mass="22882">MAAVAAAAVLIAVPIMVVQQVNGPLEPGALPVVSGVNPPLSTASISSLPGQDVEYRPREGETLLTPPAVLSAEQQPGSDKPLMSYAYVVEAQHRDRRLCFTQAPERAPINGPEQAKYGEPNCVKLNEPKQGKFEWGRMQGITNTTRAMWVYVMSRPAAEMLLKQPEGTGYTQATSPKIGADLAVFVAYVNAPKPPKQFTVFDAQHQTLQNGE</sequence>
<dbReference type="Proteomes" id="UP000063699">
    <property type="component" value="Chromosome"/>
</dbReference>
<reference evidence="1 2" key="1">
    <citation type="submission" date="2015-07" db="EMBL/GenBank/DDBJ databases">
        <title>Genome sequencing of Kibdelosporangium phytohabitans.</title>
        <authorList>
            <person name="Qin S."/>
            <person name="Xing K."/>
        </authorList>
    </citation>
    <scope>NUCLEOTIDE SEQUENCE [LARGE SCALE GENOMIC DNA]</scope>
    <source>
        <strain evidence="1 2">KLBMP1111</strain>
    </source>
</reference>
<evidence type="ECO:0000313" key="1">
    <source>
        <dbReference type="EMBL" id="ALG14373.1"/>
    </source>
</evidence>
<dbReference type="STRING" id="860235.AOZ06_52600"/>
<name>A0A0N9IFW9_9PSEU</name>
<evidence type="ECO:0000313" key="2">
    <source>
        <dbReference type="Proteomes" id="UP000063699"/>
    </source>
</evidence>
<dbReference type="KEGG" id="kphy:AOZ06_52600"/>